<evidence type="ECO:0000256" key="2">
    <source>
        <dbReference type="ARBA" id="ARBA00023125"/>
    </source>
</evidence>
<dbReference type="AlphaFoldDB" id="A0A4R3ML06"/>
<keyword evidence="2 5" id="KW-0238">DNA-binding</keyword>
<dbReference type="CDD" id="cd07377">
    <property type="entry name" value="WHTH_GntR"/>
    <property type="match status" value="1"/>
</dbReference>
<proteinExistence type="predicted"/>
<dbReference type="Pfam" id="PF00392">
    <property type="entry name" value="GntR"/>
    <property type="match status" value="1"/>
</dbReference>
<dbReference type="EMBL" id="SMAL01000009">
    <property type="protein sequence ID" value="TCT13120.1"/>
    <property type="molecule type" value="Genomic_DNA"/>
</dbReference>
<dbReference type="RefSeq" id="WP_132253444.1">
    <property type="nucleotide sequence ID" value="NZ_SMAL01000009.1"/>
</dbReference>
<dbReference type="SMART" id="SM00345">
    <property type="entry name" value="HTH_GNTR"/>
    <property type="match status" value="1"/>
</dbReference>
<dbReference type="SUPFAM" id="SSF46785">
    <property type="entry name" value="Winged helix' DNA-binding domain"/>
    <property type="match status" value="1"/>
</dbReference>
<evidence type="ECO:0000259" key="4">
    <source>
        <dbReference type="PROSITE" id="PS50949"/>
    </source>
</evidence>
<feature type="domain" description="HTH gntR-type" evidence="4">
    <location>
        <begin position="13"/>
        <end position="81"/>
    </location>
</feature>
<comment type="caution">
    <text evidence="5">The sequence shown here is derived from an EMBL/GenBank/DDBJ whole genome shotgun (WGS) entry which is preliminary data.</text>
</comment>
<gene>
    <name evidence="5" type="ORF">EDC18_10983</name>
</gene>
<accession>A0A4R3ML06</accession>
<dbReference type="PANTHER" id="PTHR38445">
    <property type="entry name" value="HTH-TYPE TRANSCRIPTIONAL REPRESSOR YTRA"/>
    <property type="match status" value="1"/>
</dbReference>
<evidence type="ECO:0000256" key="3">
    <source>
        <dbReference type="ARBA" id="ARBA00023163"/>
    </source>
</evidence>
<evidence type="ECO:0000313" key="5">
    <source>
        <dbReference type="EMBL" id="TCT13120.1"/>
    </source>
</evidence>
<dbReference type="InterPro" id="IPR000524">
    <property type="entry name" value="Tscrpt_reg_HTH_GntR"/>
</dbReference>
<keyword evidence="3" id="KW-0804">Transcription</keyword>
<dbReference type="PROSITE" id="PS50949">
    <property type="entry name" value="HTH_GNTR"/>
    <property type="match status" value="1"/>
</dbReference>
<organism evidence="5 6">
    <name type="scientific">Natranaerovirga pectinivora</name>
    <dbReference type="NCBI Taxonomy" id="682400"/>
    <lineage>
        <taxon>Bacteria</taxon>
        <taxon>Bacillati</taxon>
        <taxon>Bacillota</taxon>
        <taxon>Clostridia</taxon>
        <taxon>Lachnospirales</taxon>
        <taxon>Natranaerovirgaceae</taxon>
        <taxon>Natranaerovirga</taxon>
    </lineage>
</organism>
<name>A0A4R3ML06_9FIRM</name>
<dbReference type="Gene3D" id="1.10.10.10">
    <property type="entry name" value="Winged helix-like DNA-binding domain superfamily/Winged helix DNA-binding domain"/>
    <property type="match status" value="1"/>
</dbReference>
<dbReference type="GO" id="GO:0003677">
    <property type="term" value="F:DNA binding"/>
    <property type="evidence" value="ECO:0007669"/>
    <property type="project" value="UniProtKB-KW"/>
</dbReference>
<evidence type="ECO:0000256" key="1">
    <source>
        <dbReference type="ARBA" id="ARBA00023015"/>
    </source>
</evidence>
<dbReference type="Proteomes" id="UP000294902">
    <property type="component" value="Unassembled WGS sequence"/>
</dbReference>
<dbReference type="OrthoDB" id="163333at2"/>
<evidence type="ECO:0000313" key="6">
    <source>
        <dbReference type="Proteomes" id="UP000294902"/>
    </source>
</evidence>
<reference evidence="5 6" key="1">
    <citation type="submission" date="2019-03" db="EMBL/GenBank/DDBJ databases">
        <title>Genomic Encyclopedia of Type Strains, Phase IV (KMG-IV): sequencing the most valuable type-strain genomes for metagenomic binning, comparative biology and taxonomic classification.</title>
        <authorList>
            <person name="Goeker M."/>
        </authorList>
    </citation>
    <scope>NUCLEOTIDE SEQUENCE [LARGE SCALE GENOMIC DNA]</scope>
    <source>
        <strain evidence="5 6">DSM 24629</strain>
    </source>
</reference>
<dbReference type="InterPro" id="IPR036388">
    <property type="entry name" value="WH-like_DNA-bd_sf"/>
</dbReference>
<keyword evidence="1" id="KW-0805">Transcription regulation</keyword>
<protein>
    <submittedName>
        <fullName evidence="5">DNA-binding transcriptional regulator YhcF (GntR family)</fullName>
    </submittedName>
</protein>
<dbReference type="InterPro" id="IPR036390">
    <property type="entry name" value="WH_DNA-bd_sf"/>
</dbReference>
<dbReference type="PANTHER" id="PTHR38445:SF6">
    <property type="entry name" value="GNTR-FAMILY TRANSCRIPTIONAL REGULATOR"/>
    <property type="match status" value="1"/>
</dbReference>
<keyword evidence="6" id="KW-1185">Reference proteome</keyword>
<sequence length="125" mass="14786">MIDFSELKLNNKDPVYTQIAMFIKRKILLKQVEAGDILPSRRELAIKLEINPNTAQKAYKLMEEEGYVYTCGNNGSRIYVNEYIYRKIEEELRKTMTKEFIKLAKNINLSFKEVVDLINEMWDEV</sequence>
<dbReference type="GO" id="GO:0003700">
    <property type="term" value="F:DNA-binding transcription factor activity"/>
    <property type="evidence" value="ECO:0007669"/>
    <property type="project" value="InterPro"/>
</dbReference>